<reference evidence="2" key="2">
    <citation type="submission" date="2024-04" db="EMBL/GenBank/DDBJ databases">
        <authorList>
            <person name="Chen Y."/>
            <person name="Shah S."/>
            <person name="Dougan E. K."/>
            <person name="Thang M."/>
            <person name="Chan C."/>
        </authorList>
    </citation>
    <scope>NUCLEOTIDE SEQUENCE [LARGE SCALE GENOMIC DNA]</scope>
</reference>
<accession>A0A9P1BXW9</accession>
<sequence length="1407" mass="154309">MVLNITYSFTALSSLSNLQVWLGTSDDWIGSSDRPTKEQGSFVAGSFVATAHGKVLRVESGEEAVFVFSPHPESHAIILQHYGNWPAVTAATSSDLERSTSDGAYAIYVPLGPLAAGETKKTSVFYAAAAASQLSHLLRVTDEVAKSERPTTSSTAATTMKALRTAPLTTTTTTQPGLAVLQTDFLKIAVLKDGSLGQPFYMSDQRGWTKLTYASKKLDYAIKVDGKLAAVGGDPAVESSAASSLATRAQMTLDGSPKAEVLRSYNFLGQGMVLNVTYTFTALAPINELEVWLGTSDDWIGSSDRPSKEQGSFRGGSFVPAAHGQILRVQSGEESVFIFSPNPDSHAIILEHYGNWPAVSASKRSDLARSTSDGAYAVYVPLGSLSPGQKISATIFYAAAGADRLQDLLRVAEEVKPSSTSTTTWLMPSTSTTPLAYVLQSPYLKIGLLGNGGLGQPFYKSTKGTGWTKLTYSQLHLSTTVKIDGEIADLGRRVSLHFRDAEYCTVTEELSVRGVTQAVLKRTYSFTGNGLVFQANFSFQALKNLDNVEVWFGTSDDWIGTTDRPLKEQGKFVERSFEPTEHGHILRVHSGDENVFVFSTHPDSHAIIRAEYGRWSLIHAARHSELASSRSDGAYGIYVPLGSFRPQASHSASFFYAAAEASRLAELLDHASAVDGGDPASSTTVGTPPSTTSTTLLANMLETSFLRFKLLDRGGLGQPFYYSPYAGWTQLTYANKSLECTVKVDGNIMEVDSDRDKVKWWDYENAMATTQLRRQGVPSATLTRSYGFKQEGMIFMANFSFTALTDISSLEVWLGTSDDYIGVTDQPTKLQGDFGELGTFEAKRNGDVLHIYSGQESVLMFSPNQNSQAIILRHYGRWHEIEVSTKSDLHESSSDGAYGIYVSLGQLKAGETKSAIFYYGASTADQLKPLSRAASALKVHQKSFHSNELLVWDVDRCNMQKANSSVDCDLAHSCYGTLWNSRSACRVMLVNTMTIAELKNYICGNSTCAYEARDARKECEAMYPNDMGWLDPIHHYRHRYCGIDGHATDLINDHDTCASLHSPVETHFCKTVRKCYKGFEQVGTSCKVDLPTMAQMQTELCSVTCREAIDQVLRGCGHYRVVRDAADSVTAYQRYFGCDQGASLPAPVLVESPLELQVEASTGDFWHSKAATYLTSVYEHCTSSATPASEATGEACQKAVKCFDKLQEAQESCGVIWLPTMTVTEVSKYVCSGSICHGHALHLQENCSHYHRVAAVLRPVAFYQEKYCPSWEQDKTHYRDPDLVNDLYLCTIRKHKRESPLCTTVIQCNEQISAVDRQCSGNAGTTEETMDLVCSNPCRSFIESAAMYCANYSYLMHSLQAYKVYMNVFECNSAVEDENPVAACIRSWKMRVRRILNSAGSTAGARS</sequence>
<name>A0A9P1BXW9_9DINO</name>
<reference evidence="1" key="1">
    <citation type="submission" date="2022-10" db="EMBL/GenBank/DDBJ databases">
        <authorList>
            <person name="Chen Y."/>
            <person name="Dougan E. K."/>
            <person name="Chan C."/>
            <person name="Rhodes N."/>
            <person name="Thang M."/>
        </authorList>
    </citation>
    <scope>NUCLEOTIDE SEQUENCE</scope>
</reference>
<dbReference type="EMBL" id="CAMXCT010000636">
    <property type="protein sequence ID" value="CAI3981494.1"/>
    <property type="molecule type" value="Genomic_DNA"/>
</dbReference>
<keyword evidence="3" id="KW-1185">Reference proteome</keyword>
<gene>
    <name evidence="1" type="ORF">C1SCF055_LOCUS9275</name>
</gene>
<dbReference type="EMBL" id="CAMXCT030000636">
    <property type="protein sequence ID" value="CAL4768806.1"/>
    <property type="molecule type" value="Genomic_DNA"/>
</dbReference>
<dbReference type="Proteomes" id="UP001152797">
    <property type="component" value="Unassembled WGS sequence"/>
</dbReference>
<dbReference type="OrthoDB" id="440550at2759"/>
<evidence type="ECO:0000313" key="2">
    <source>
        <dbReference type="EMBL" id="CAL1134869.1"/>
    </source>
</evidence>
<organism evidence="1">
    <name type="scientific">Cladocopium goreaui</name>
    <dbReference type="NCBI Taxonomy" id="2562237"/>
    <lineage>
        <taxon>Eukaryota</taxon>
        <taxon>Sar</taxon>
        <taxon>Alveolata</taxon>
        <taxon>Dinophyceae</taxon>
        <taxon>Suessiales</taxon>
        <taxon>Symbiodiniaceae</taxon>
        <taxon>Cladocopium</taxon>
    </lineage>
</organism>
<comment type="caution">
    <text evidence="1">The sequence shown here is derived from an EMBL/GenBank/DDBJ whole genome shotgun (WGS) entry which is preliminary data.</text>
</comment>
<evidence type="ECO:0000313" key="1">
    <source>
        <dbReference type="EMBL" id="CAI3981494.1"/>
    </source>
</evidence>
<evidence type="ECO:0000313" key="3">
    <source>
        <dbReference type="Proteomes" id="UP001152797"/>
    </source>
</evidence>
<protein>
    <submittedName>
        <fullName evidence="1">Uncharacterized protein</fullName>
    </submittedName>
</protein>
<proteinExistence type="predicted"/>
<dbReference type="EMBL" id="CAMXCT020000636">
    <property type="protein sequence ID" value="CAL1134869.1"/>
    <property type="molecule type" value="Genomic_DNA"/>
</dbReference>